<dbReference type="Gene3D" id="3.40.50.150">
    <property type="entry name" value="Vaccinia Virus protein VP39"/>
    <property type="match status" value="1"/>
</dbReference>
<name>A0A2S5BI04_9BASI</name>
<dbReference type="GO" id="GO:0008757">
    <property type="term" value="F:S-adenosylmethionine-dependent methyltransferase activity"/>
    <property type="evidence" value="ECO:0007669"/>
    <property type="project" value="UniProtKB-ARBA"/>
</dbReference>
<dbReference type="EMBL" id="PJQD01000005">
    <property type="protein sequence ID" value="POY76384.1"/>
    <property type="molecule type" value="Genomic_DNA"/>
</dbReference>
<dbReference type="GO" id="GO:0032991">
    <property type="term" value="C:protein-containing complex"/>
    <property type="evidence" value="ECO:0007669"/>
    <property type="project" value="TreeGrafter"/>
</dbReference>
<feature type="region of interest" description="Disordered" evidence="1">
    <location>
        <begin position="264"/>
        <end position="291"/>
    </location>
</feature>
<dbReference type="Pfam" id="PF10294">
    <property type="entry name" value="Methyltransf_16"/>
    <property type="match status" value="1"/>
</dbReference>
<evidence type="ECO:0000256" key="1">
    <source>
        <dbReference type="SAM" id="MobiDB-lite"/>
    </source>
</evidence>
<dbReference type="SUPFAM" id="SSF53335">
    <property type="entry name" value="S-adenosyl-L-methionine-dependent methyltransferases"/>
    <property type="match status" value="1"/>
</dbReference>
<accession>A0A2S5BI04</accession>
<dbReference type="InterPro" id="IPR019410">
    <property type="entry name" value="Methyltransf_16"/>
</dbReference>
<organism evidence="2 3">
    <name type="scientific">Rhodotorula taiwanensis</name>
    <dbReference type="NCBI Taxonomy" id="741276"/>
    <lineage>
        <taxon>Eukaryota</taxon>
        <taxon>Fungi</taxon>
        <taxon>Dikarya</taxon>
        <taxon>Basidiomycota</taxon>
        <taxon>Pucciniomycotina</taxon>
        <taxon>Microbotryomycetes</taxon>
        <taxon>Sporidiobolales</taxon>
        <taxon>Sporidiobolaceae</taxon>
        <taxon>Rhodotorula</taxon>
    </lineage>
</organism>
<keyword evidence="3" id="KW-1185">Reference proteome</keyword>
<dbReference type="AlphaFoldDB" id="A0A2S5BI04"/>
<comment type="caution">
    <text evidence="2">The sequence shown here is derived from an EMBL/GenBank/DDBJ whole genome shotgun (WGS) entry which is preliminary data.</text>
</comment>
<dbReference type="Proteomes" id="UP000237144">
    <property type="component" value="Unassembled WGS sequence"/>
</dbReference>
<sequence length="388" mass="42361">MPSIAQGQGDPNFPPNLDIAPSASAVNRVTRENAAHVESDDAVQDIGRFGIAGRTWEAAYLLRDYCRPPRAGGAIFDPPCPLVNREPLAPTEPAKRKRPRTIVEVGSGTGFLSLAIAPYLAMESSHAQTTLVMTDLDNVCPLLEENLARAEKRWSGSKASDVPESQPPRVLVRPLPWGDQASFRRMTDEDGLYPDIILASDLIYFEFLYAPLLRTLLALTEPVSAAAESPVVLFSYKVRSLTREEPFWRAFGRWFAFEPVQVGRRRPEEKPTPTEGAAETAAAVPPPTSASDAMAWSRYGAAVAESTSQARSDGDDDELYLFVCSRHPSTLGALREEGSPSKKQSRAGATLFGHVTDAELLHGVGPAKGYEARAARFEEILLADLQWD</sequence>
<evidence type="ECO:0000313" key="2">
    <source>
        <dbReference type="EMBL" id="POY76384.1"/>
    </source>
</evidence>
<dbReference type="GO" id="GO:0005829">
    <property type="term" value="C:cytosol"/>
    <property type="evidence" value="ECO:0007669"/>
    <property type="project" value="TreeGrafter"/>
</dbReference>
<dbReference type="STRING" id="741276.A0A2S5BI04"/>
<dbReference type="PANTHER" id="PTHR14614">
    <property type="entry name" value="HEPATOCELLULAR CARCINOMA-ASSOCIATED ANTIGEN"/>
    <property type="match status" value="1"/>
</dbReference>
<gene>
    <name evidence="2" type="ORF">BMF94_0581</name>
</gene>
<dbReference type="OrthoDB" id="2153661at2759"/>
<protein>
    <submittedName>
        <fullName evidence="2">Uncharacterized protein</fullName>
    </submittedName>
</protein>
<dbReference type="InterPro" id="IPR029063">
    <property type="entry name" value="SAM-dependent_MTases_sf"/>
</dbReference>
<evidence type="ECO:0000313" key="3">
    <source>
        <dbReference type="Proteomes" id="UP000237144"/>
    </source>
</evidence>
<feature type="compositionally biased region" description="Low complexity" evidence="1">
    <location>
        <begin position="273"/>
        <end position="283"/>
    </location>
</feature>
<proteinExistence type="predicted"/>
<dbReference type="PANTHER" id="PTHR14614:SF161">
    <property type="match status" value="1"/>
</dbReference>
<reference evidence="2 3" key="1">
    <citation type="journal article" date="2018" name="Front. Microbiol.">
        <title>Prospects for Fungal Bioremediation of Acidic Radioactive Waste Sites: Characterization and Genome Sequence of Rhodotorula taiwanensis MD1149.</title>
        <authorList>
            <person name="Tkavc R."/>
            <person name="Matrosova V.Y."/>
            <person name="Grichenko O.E."/>
            <person name="Gostincar C."/>
            <person name="Volpe R.P."/>
            <person name="Klimenkova P."/>
            <person name="Gaidamakova E.K."/>
            <person name="Zhou C.E."/>
            <person name="Stewart B.J."/>
            <person name="Lyman M.G."/>
            <person name="Malfatti S.A."/>
            <person name="Rubinfeld B."/>
            <person name="Courtot M."/>
            <person name="Singh J."/>
            <person name="Dalgard C.L."/>
            <person name="Hamilton T."/>
            <person name="Frey K.G."/>
            <person name="Gunde-Cimerman N."/>
            <person name="Dugan L."/>
            <person name="Daly M.J."/>
        </authorList>
    </citation>
    <scope>NUCLEOTIDE SEQUENCE [LARGE SCALE GENOMIC DNA]</scope>
    <source>
        <strain evidence="2 3">MD1149</strain>
    </source>
</reference>